<evidence type="ECO:0000256" key="1">
    <source>
        <dbReference type="SAM" id="MobiDB-lite"/>
    </source>
</evidence>
<sequence>MKPTVQIACLSACFIFSLVDAFTAPPTVIHSSSRSALFRPNASPTSLQMAAAAASPGNKKTSIPDLLSKLPWNAEREKQREARRLKLESAKLHRELGIAPDATFEEITEATEILMSRVGNDVKKRVKIEIAKDKIMQIRLNERLAGLGTETKEARTRTSLEEGDYEDDLDDRPPPKAVDEPAKTTFLNGLIVKPDLAWRNKQLKVWGIITLFGAVLPPMCPKIGMANWLIMAGQLSRRGVPDSGESAGMFGGRNKTPGAPKALGLSVTVWVFAKIFAIWFTSSIPGLRMTNNGNLIELAIENTFLGFATAYMQTYKPV</sequence>
<dbReference type="EMBL" id="HBGV01004221">
    <property type="protein sequence ID" value="CAD9476286.1"/>
    <property type="molecule type" value="Transcribed_RNA"/>
</dbReference>
<feature type="region of interest" description="Disordered" evidence="1">
    <location>
        <begin position="150"/>
        <end position="180"/>
    </location>
</feature>
<dbReference type="Pfam" id="PF11833">
    <property type="entry name" value="CPP1-like"/>
    <property type="match status" value="1"/>
</dbReference>
<dbReference type="AlphaFoldDB" id="A0A7S2GZP7"/>
<protein>
    <submittedName>
        <fullName evidence="3">Uncharacterized protein</fullName>
    </submittedName>
</protein>
<dbReference type="InterPro" id="IPR021788">
    <property type="entry name" value="CPP1-like"/>
</dbReference>
<evidence type="ECO:0000313" key="3">
    <source>
        <dbReference type="EMBL" id="CAD9476286.1"/>
    </source>
</evidence>
<feature type="compositionally biased region" description="Acidic residues" evidence="1">
    <location>
        <begin position="161"/>
        <end position="170"/>
    </location>
</feature>
<proteinExistence type="predicted"/>
<keyword evidence="2" id="KW-0732">Signal</keyword>
<evidence type="ECO:0000256" key="2">
    <source>
        <dbReference type="SAM" id="SignalP"/>
    </source>
</evidence>
<feature type="compositionally biased region" description="Basic and acidic residues" evidence="1">
    <location>
        <begin position="171"/>
        <end position="180"/>
    </location>
</feature>
<feature type="signal peptide" evidence="2">
    <location>
        <begin position="1"/>
        <end position="21"/>
    </location>
</feature>
<accession>A0A7S2GZP7</accession>
<name>A0A7S2GZP7_9STRA</name>
<feature type="compositionally biased region" description="Basic and acidic residues" evidence="1">
    <location>
        <begin position="150"/>
        <end position="160"/>
    </location>
</feature>
<feature type="chain" id="PRO_5031392884" evidence="2">
    <location>
        <begin position="22"/>
        <end position="318"/>
    </location>
</feature>
<organism evidence="3">
    <name type="scientific">Helicotheca tamesis</name>
    <dbReference type="NCBI Taxonomy" id="374047"/>
    <lineage>
        <taxon>Eukaryota</taxon>
        <taxon>Sar</taxon>
        <taxon>Stramenopiles</taxon>
        <taxon>Ochrophyta</taxon>
        <taxon>Bacillariophyta</taxon>
        <taxon>Mediophyceae</taxon>
        <taxon>Lithodesmiophycidae</taxon>
        <taxon>Lithodesmiales</taxon>
        <taxon>Lithodesmiaceae</taxon>
        <taxon>Helicotheca</taxon>
    </lineage>
</organism>
<reference evidence="3" key="1">
    <citation type="submission" date="2021-01" db="EMBL/GenBank/DDBJ databases">
        <authorList>
            <person name="Corre E."/>
            <person name="Pelletier E."/>
            <person name="Niang G."/>
            <person name="Scheremetjew M."/>
            <person name="Finn R."/>
            <person name="Kale V."/>
            <person name="Holt S."/>
            <person name="Cochrane G."/>
            <person name="Meng A."/>
            <person name="Brown T."/>
            <person name="Cohen L."/>
        </authorList>
    </citation>
    <scope>NUCLEOTIDE SEQUENCE</scope>
    <source>
        <strain evidence="3">CCMP826</strain>
    </source>
</reference>
<gene>
    <name evidence="3" type="ORF">HTAM1171_LOCUS2552</name>
</gene>